<evidence type="ECO:0000256" key="9">
    <source>
        <dbReference type="SAM" id="SignalP"/>
    </source>
</evidence>
<dbReference type="InterPro" id="IPR005084">
    <property type="entry name" value="CBM6"/>
</dbReference>
<dbReference type="RefSeq" id="WP_318349117.1">
    <property type="nucleotide sequence ID" value="NZ_AP018694.1"/>
</dbReference>
<evidence type="ECO:0000256" key="4">
    <source>
        <dbReference type="ARBA" id="ARBA00022801"/>
    </source>
</evidence>
<evidence type="ECO:0000256" key="8">
    <source>
        <dbReference type="RuleBase" id="RU361187"/>
    </source>
</evidence>
<feature type="site" description="Important for catalytic activity, responsible for pKa modulation of the active site Glu and correct orientation of both the proton donor and substrate" evidence="7">
    <location>
        <position position="160"/>
    </location>
</feature>
<dbReference type="AlphaFoldDB" id="A0A5K7S3E9"/>
<feature type="domain" description="CBM6" evidence="10">
    <location>
        <begin position="330"/>
        <end position="458"/>
    </location>
</feature>
<name>A0A5K7S3E9_9BACT</name>
<dbReference type="SUPFAM" id="SSF49785">
    <property type="entry name" value="Galactose-binding domain-like"/>
    <property type="match status" value="1"/>
</dbReference>
<dbReference type="Gene3D" id="2.60.120.260">
    <property type="entry name" value="Galactose-binding domain-like"/>
    <property type="match status" value="1"/>
</dbReference>
<keyword evidence="2" id="KW-0624">Polysaccharide degradation</keyword>
<dbReference type="InterPro" id="IPR006584">
    <property type="entry name" value="Cellulose-bd_IV"/>
</dbReference>
<evidence type="ECO:0000256" key="7">
    <source>
        <dbReference type="PIRSR" id="PIRSR606710-2"/>
    </source>
</evidence>
<comment type="similarity">
    <text evidence="1 8">Belongs to the glycosyl hydrolase 43 family.</text>
</comment>
<dbReference type="Proteomes" id="UP001193389">
    <property type="component" value="Chromosome"/>
</dbReference>
<dbReference type="GO" id="GO:0045493">
    <property type="term" value="P:xylan catabolic process"/>
    <property type="evidence" value="ECO:0007669"/>
    <property type="project" value="UniProtKB-KW"/>
</dbReference>
<dbReference type="KEGG" id="anf:AQPE_0142"/>
<evidence type="ECO:0000256" key="3">
    <source>
        <dbReference type="ARBA" id="ARBA00022729"/>
    </source>
</evidence>
<dbReference type="InterPro" id="IPR052176">
    <property type="entry name" value="Glycosyl_Hydrlase_43_Enz"/>
</dbReference>
<evidence type="ECO:0000313" key="12">
    <source>
        <dbReference type="Proteomes" id="UP001193389"/>
    </source>
</evidence>
<dbReference type="Pfam" id="PF03422">
    <property type="entry name" value="CBM_6"/>
    <property type="match status" value="1"/>
</dbReference>
<evidence type="ECO:0000259" key="10">
    <source>
        <dbReference type="PROSITE" id="PS51175"/>
    </source>
</evidence>
<evidence type="ECO:0000313" key="11">
    <source>
        <dbReference type="EMBL" id="BBE16005.1"/>
    </source>
</evidence>
<reference evidence="11" key="1">
    <citation type="journal article" date="2020" name="Int. J. Syst. Evol. Microbiol.">
        <title>Aquipluma nitroreducens gen. nov. sp. nov., a novel facultatively anaerobic bacterium isolated from a freshwater lake.</title>
        <authorList>
            <person name="Watanabe M."/>
            <person name="Kojima H."/>
            <person name="Fukui M."/>
        </authorList>
    </citation>
    <scope>NUCLEOTIDE SEQUENCE</scope>
    <source>
        <strain evidence="11">MeG22</strain>
    </source>
</reference>
<dbReference type="EMBL" id="AP018694">
    <property type="protein sequence ID" value="BBE16005.1"/>
    <property type="molecule type" value="Genomic_DNA"/>
</dbReference>
<dbReference type="GO" id="GO:0030246">
    <property type="term" value="F:carbohydrate binding"/>
    <property type="evidence" value="ECO:0007669"/>
    <property type="project" value="InterPro"/>
</dbReference>
<dbReference type="PANTHER" id="PTHR43772:SF2">
    <property type="entry name" value="PUTATIVE (AFU_ORTHOLOGUE AFUA_2G04480)-RELATED"/>
    <property type="match status" value="1"/>
</dbReference>
<dbReference type="Gene3D" id="2.115.10.20">
    <property type="entry name" value="Glycosyl hydrolase domain, family 43"/>
    <property type="match status" value="1"/>
</dbReference>
<dbReference type="PANTHER" id="PTHR43772">
    <property type="entry name" value="ENDO-1,4-BETA-XYLANASE"/>
    <property type="match status" value="1"/>
</dbReference>
<evidence type="ECO:0000256" key="6">
    <source>
        <dbReference type="ARBA" id="ARBA00023295"/>
    </source>
</evidence>
<organism evidence="11 12">
    <name type="scientific">Aquipluma nitroreducens</name>
    <dbReference type="NCBI Taxonomy" id="2010828"/>
    <lineage>
        <taxon>Bacteria</taxon>
        <taxon>Pseudomonadati</taxon>
        <taxon>Bacteroidota</taxon>
        <taxon>Bacteroidia</taxon>
        <taxon>Marinilabiliales</taxon>
        <taxon>Prolixibacteraceae</taxon>
        <taxon>Aquipluma</taxon>
    </lineage>
</organism>
<accession>A0A5K7S3E9</accession>
<keyword evidence="3 9" id="KW-0732">Signal</keyword>
<keyword evidence="2" id="KW-0858">Xylan degradation</keyword>
<keyword evidence="5" id="KW-0119">Carbohydrate metabolism</keyword>
<keyword evidence="4 8" id="KW-0378">Hydrolase</keyword>
<dbReference type="GO" id="GO:0004553">
    <property type="term" value="F:hydrolase activity, hydrolyzing O-glycosyl compounds"/>
    <property type="evidence" value="ECO:0007669"/>
    <property type="project" value="InterPro"/>
</dbReference>
<proteinExistence type="inferred from homology"/>
<dbReference type="CDD" id="cd04084">
    <property type="entry name" value="CBM6_xylanase-like"/>
    <property type="match status" value="1"/>
</dbReference>
<dbReference type="SMART" id="SM00606">
    <property type="entry name" value="CBD_IV"/>
    <property type="match status" value="1"/>
</dbReference>
<protein>
    <submittedName>
        <fullName evidence="11">Endo-1,4-beta-xylanase A</fullName>
    </submittedName>
</protein>
<feature type="signal peptide" evidence="9">
    <location>
        <begin position="1"/>
        <end position="24"/>
    </location>
</feature>
<dbReference type="Pfam" id="PF04616">
    <property type="entry name" value="Glyco_hydro_43"/>
    <property type="match status" value="1"/>
</dbReference>
<gene>
    <name evidence="11" type="ORF">AQPE_0142</name>
</gene>
<dbReference type="InterPro" id="IPR006710">
    <property type="entry name" value="Glyco_hydro_43"/>
</dbReference>
<dbReference type="CDD" id="cd09003">
    <property type="entry name" value="GH43_XynD-like"/>
    <property type="match status" value="1"/>
</dbReference>
<dbReference type="PROSITE" id="PS51175">
    <property type="entry name" value="CBM6"/>
    <property type="match status" value="1"/>
</dbReference>
<dbReference type="SUPFAM" id="SSF75005">
    <property type="entry name" value="Arabinanase/levansucrase/invertase"/>
    <property type="match status" value="1"/>
</dbReference>
<evidence type="ECO:0000256" key="5">
    <source>
        <dbReference type="ARBA" id="ARBA00023277"/>
    </source>
</evidence>
<dbReference type="InterPro" id="IPR008979">
    <property type="entry name" value="Galactose-bd-like_sf"/>
</dbReference>
<evidence type="ECO:0000256" key="2">
    <source>
        <dbReference type="ARBA" id="ARBA00022651"/>
    </source>
</evidence>
<keyword evidence="12" id="KW-1185">Reference proteome</keyword>
<keyword evidence="6 8" id="KW-0326">Glycosidase</keyword>
<feature type="chain" id="PRO_5024350162" evidence="9">
    <location>
        <begin position="25"/>
        <end position="460"/>
    </location>
</feature>
<dbReference type="InterPro" id="IPR023296">
    <property type="entry name" value="Glyco_hydro_beta-prop_sf"/>
</dbReference>
<sequence>MNIKKQISILLFIACMGFSQWTKADYPIVSHRHLADPGSLVYKGRVYLYCSNDDENPGDEKSGYQMKSIVCVSSSDLKNWTDHGIVFSVPKNCSWASFSWAPSPVERDRKFFLYFGNSGNGIGVAVADNPLGPFVDPLGKPLIETSTPGVMPAEHMWLFDPMTFIDDDGQAYMYFGGNGDDNVRVIKLNRDMISVDGPAIHLKAQNFFEASWMHKNNGIYYFSYSANPRAQMRIDYMKSTSPTSGFTYGGAVSKQPPLNDNNNHQAIFKLNGEWYQAYHNRVVAKQANIPPVYKRNLCIDQFKHNTDGTIDTMKNTVDGVAQLAFLNPFERVEAETMSAQSGIYTEPRGLGGKAGGMDVCNIENGDWIKVRGVDFGKKGAQKFIASIAGTAGKGQIELRVGDPSGTLIGTCQVTSTGDAQTWKTISCKVNKVTGVQDLYLKFTGGEGKLFNFDWWQFSEK</sequence>
<evidence type="ECO:0000256" key="1">
    <source>
        <dbReference type="ARBA" id="ARBA00009865"/>
    </source>
</evidence>